<dbReference type="Proteomes" id="UP001214603">
    <property type="component" value="Chromosome 1"/>
</dbReference>
<keyword evidence="1" id="KW-0234">DNA repair</keyword>
<proteinExistence type="inferred from homology"/>
<sequence length="229" mass="24629">MVVRPALLQALLARRVVARRDAEALHARIAAAAACSAADFDADVAALNADLAHVGLEIRTGHDQRTGEAFVLLVNTKADALAELATPYSAVELVYIKSVIEAIASHPPRFAVASTAALQLAAPAQLTKRAAADVLRDLEERHWLQLSRTSGHYTLTLRALHELDAYLRHECEDHVLECVACFALVTLGTQCATPGCRAALHTACRAWRTAERACPACGAPWRETPVGEE</sequence>
<comment type="subunit">
    <text evidence="1">Component of the Smc5-Smc6 complex.</text>
</comment>
<dbReference type="InterPro" id="IPR011513">
    <property type="entry name" value="Nse1"/>
</dbReference>
<accession>A0AAF0DWZ4</accession>
<comment type="catalytic activity">
    <reaction evidence="1">
        <text>S-ubiquitinyl-[E2 ubiquitin-conjugating enzyme]-L-cysteine + [acceptor protein]-L-lysine = [E2 ubiquitin-conjugating enzyme]-L-cysteine + N(6)-ubiquitinyl-[acceptor protein]-L-lysine.</text>
        <dbReference type="EC" id="2.3.2.27"/>
    </reaction>
</comment>
<gene>
    <name evidence="2" type="ORF">MOBT1_000402</name>
</gene>
<dbReference type="AlphaFoldDB" id="A0AAF0DWZ4"/>
<dbReference type="EMBL" id="CP119934">
    <property type="protein sequence ID" value="WFD01726.1"/>
    <property type="molecule type" value="Genomic_DNA"/>
</dbReference>
<dbReference type="InterPro" id="IPR013083">
    <property type="entry name" value="Znf_RING/FYVE/PHD"/>
</dbReference>
<dbReference type="GO" id="GO:0000724">
    <property type="term" value="P:double-strand break repair via homologous recombination"/>
    <property type="evidence" value="ECO:0007669"/>
    <property type="project" value="TreeGrafter"/>
</dbReference>
<evidence type="ECO:0000313" key="2">
    <source>
        <dbReference type="EMBL" id="WFD01726.1"/>
    </source>
</evidence>
<dbReference type="PANTHER" id="PTHR20973">
    <property type="entry name" value="NON-SMC ELEMENT 1-RELATED"/>
    <property type="match status" value="1"/>
</dbReference>
<keyword evidence="1" id="KW-0479">Metal-binding</keyword>
<keyword evidence="1" id="KW-0833">Ubl conjugation pathway</keyword>
<organism evidence="2 3">
    <name type="scientific">Malassezia obtusa</name>
    <dbReference type="NCBI Taxonomy" id="76774"/>
    <lineage>
        <taxon>Eukaryota</taxon>
        <taxon>Fungi</taxon>
        <taxon>Dikarya</taxon>
        <taxon>Basidiomycota</taxon>
        <taxon>Ustilaginomycotina</taxon>
        <taxon>Malasseziomycetes</taxon>
        <taxon>Malasseziales</taxon>
        <taxon>Malasseziaceae</taxon>
        <taxon>Malassezia</taxon>
    </lineage>
</organism>
<reference evidence="2" key="1">
    <citation type="submission" date="2023-03" db="EMBL/GenBank/DDBJ databases">
        <title>Mating type loci evolution in Malassezia.</title>
        <authorList>
            <person name="Coelho M.A."/>
        </authorList>
    </citation>
    <scope>NUCLEOTIDE SEQUENCE</scope>
    <source>
        <strain evidence="2">CBS 7876</strain>
    </source>
</reference>
<dbReference type="PANTHER" id="PTHR20973:SF0">
    <property type="entry name" value="NON-STRUCTURAL MAINTENANCE OF CHROMOSOMES ELEMENT 1 HOMOLOG"/>
    <property type="match status" value="1"/>
</dbReference>
<dbReference type="Gene3D" id="3.30.40.10">
    <property type="entry name" value="Zinc/RING finger domain, C3HC4 (zinc finger)"/>
    <property type="match status" value="1"/>
</dbReference>
<dbReference type="GO" id="GO:0030915">
    <property type="term" value="C:Smc5-Smc6 complex"/>
    <property type="evidence" value="ECO:0007669"/>
    <property type="project" value="UniProtKB-UniRule"/>
</dbReference>
<dbReference type="InterPro" id="IPR036388">
    <property type="entry name" value="WH-like_DNA-bd_sf"/>
</dbReference>
<keyword evidence="1" id="KW-0233">DNA recombination</keyword>
<dbReference type="GO" id="GO:0005634">
    <property type="term" value="C:nucleus"/>
    <property type="evidence" value="ECO:0007669"/>
    <property type="project" value="UniProtKB-SubCell"/>
</dbReference>
<evidence type="ECO:0000256" key="1">
    <source>
        <dbReference type="RuleBase" id="RU368018"/>
    </source>
</evidence>
<keyword evidence="1" id="KW-0227">DNA damage</keyword>
<keyword evidence="1" id="KW-0862">Zinc</keyword>
<evidence type="ECO:0000313" key="3">
    <source>
        <dbReference type="Proteomes" id="UP001214603"/>
    </source>
</evidence>
<dbReference type="GO" id="GO:0008270">
    <property type="term" value="F:zinc ion binding"/>
    <property type="evidence" value="ECO:0007669"/>
    <property type="project" value="UniProtKB-KW"/>
</dbReference>
<protein>
    <recommendedName>
        <fullName evidence="1">Non-structural maintenance of chromosomes element 1 homolog</fullName>
        <ecNumber evidence="1">2.3.2.27</ecNumber>
    </recommendedName>
</protein>
<keyword evidence="3" id="KW-1185">Reference proteome</keyword>
<keyword evidence="1" id="KW-0863">Zinc-finger</keyword>
<name>A0AAF0DWZ4_9BASI</name>
<dbReference type="Pfam" id="PF07574">
    <property type="entry name" value="SMC_Nse1"/>
    <property type="match status" value="1"/>
</dbReference>
<dbReference type="GO" id="GO:0061630">
    <property type="term" value="F:ubiquitin protein ligase activity"/>
    <property type="evidence" value="ECO:0007669"/>
    <property type="project" value="UniProtKB-EC"/>
</dbReference>
<dbReference type="Gene3D" id="1.10.10.10">
    <property type="entry name" value="Winged helix-like DNA-binding domain superfamily/Winged helix DNA-binding domain"/>
    <property type="match status" value="1"/>
</dbReference>
<dbReference type="Gene3D" id="3.90.1150.220">
    <property type="match status" value="1"/>
</dbReference>
<comment type="subcellular location">
    <subcellularLocation>
        <location evidence="1">Nucleus</location>
    </subcellularLocation>
</comment>
<dbReference type="EC" id="2.3.2.27" evidence="1"/>
<comment type="function">
    <text evidence="1">Acts in a DNA repair pathway for removal of UV-induced DNA damage that is distinct from classical nucleotide excision repair and in repair of ionizing radiation damage. Functions in homologous recombination repair of DNA double strand breaks and in recovery of stalled replication forks.</text>
</comment>
<keyword evidence="1" id="KW-0808">Transferase</keyword>
<keyword evidence="1" id="KW-0539">Nucleus</keyword>
<comment type="similarity">
    <text evidence="1">Belongs to the NSE1 family.</text>
</comment>